<dbReference type="SMART" id="SM00849">
    <property type="entry name" value="Lactamase_B"/>
    <property type="match status" value="1"/>
</dbReference>
<dbReference type="Proteomes" id="UP001501475">
    <property type="component" value="Unassembled WGS sequence"/>
</dbReference>
<accession>A0ABP4WN59</accession>
<name>A0ABP4WN59_9MICO</name>
<dbReference type="InterPro" id="IPR036866">
    <property type="entry name" value="RibonucZ/Hydroxyglut_hydro"/>
</dbReference>
<dbReference type="InterPro" id="IPR050114">
    <property type="entry name" value="UPF0173_UPF0282_UlaG_hydrolase"/>
</dbReference>
<proteinExistence type="predicted"/>
<comment type="caution">
    <text evidence="2">The sequence shown here is derived from an EMBL/GenBank/DDBJ whole genome shotgun (WGS) entry which is preliminary data.</text>
</comment>
<evidence type="ECO:0000313" key="2">
    <source>
        <dbReference type="EMBL" id="GAA1758646.1"/>
    </source>
</evidence>
<feature type="domain" description="Metallo-beta-lactamase" evidence="1">
    <location>
        <begin position="7"/>
        <end position="193"/>
    </location>
</feature>
<evidence type="ECO:0000259" key="1">
    <source>
        <dbReference type="SMART" id="SM00849"/>
    </source>
</evidence>
<reference evidence="3" key="1">
    <citation type="journal article" date="2019" name="Int. J. Syst. Evol. Microbiol.">
        <title>The Global Catalogue of Microorganisms (GCM) 10K type strain sequencing project: providing services to taxonomists for standard genome sequencing and annotation.</title>
        <authorList>
            <consortium name="The Broad Institute Genomics Platform"/>
            <consortium name="The Broad Institute Genome Sequencing Center for Infectious Disease"/>
            <person name="Wu L."/>
            <person name="Ma J."/>
        </authorList>
    </citation>
    <scope>NUCLEOTIDE SEQUENCE [LARGE SCALE GENOMIC DNA]</scope>
    <source>
        <strain evidence="3">JCM 15591</strain>
    </source>
</reference>
<dbReference type="PANTHER" id="PTHR43546">
    <property type="entry name" value="UPF0173 METAL-DEPENDENT HYDROLASE MJ1163-RELATED"/>
    <property type="match status" value="1"/>
</dbReference>
<evidence type="ECO:0000313" key="3">
    <source>
        <dbReference type="Proteomes" id="UP001501475"/>
    </source>
</evidence>
<dbReference type="SUPFAM" id="SSF56281">
    <property type="entry name" value="Metallo-hydrolase/oxidoreductase"/>
    <property type="match status" value="1"/>
</dbReference>
<organism evidence="2 3">
    <name type="scientific">Nostocoides vanveenii</name>
    <dbReference type="NCBI Taxonomy" id="330835"/>
    <lineage>
        <taxon>Bacteria</taxon>
        <taxon>Bacillati</taxon>
        <taxon>Actinomycetota</taxon>
        <taxon>Actinomycetes</taxon>
        <taxon>Micrococcales</taxon>
        <taxon>Intrasporangiaceae</taxon>
        <taxon>Nostocoides</taxon>
    </lineage>
</organism>
<dbReference type="EMBL" id="BAAAPN010000045">
    <property type="protein sequence ID" value="GAA1758646.1"/>
    <property type="molecule type" value="Genomic_DNA"/>
</dbReference>
<keyword evidence="2" id="KW-0378">Hydrolase</keyword>
<dbReference type="GO" id="GO:0016787">
    <property type="term" value="F:hydrolase activity"/>
    <property type="evidence" value="ECO:0007669"/>
    <property type="project" value="UniProtKB-KW"/>
</dbReference>
<dbReference type="PANTHER" id="PTHR43546:SF3">
    <property type="entry name" value="UPF0173 METAL-DEPENDENT HYDROLASE MJ1163"/>
    <property type="match status" value="1"/>
</dbReference>
<sequence>MRLTHLGHSCVLIEISDARILTDPGAFTPDLTGITGLDAVIITHQHPDHFDQARLPALMKANPHARLISDSESLMVLGGLGLDATGHDASTAKIGEVHVTPIGKQHALINDAVPRVANVGVRLEAENEPTIYHPGDTLDEDPGRVDIVLFPLNAPWQLARDMAAFLKRINAPTAVPIHDGLLRKNGRDIYLDHARSFGNRSTEILDLAGEGEYVVRQDL</sequence>
<protein>
    <submittedName>
        <fullName evidence="2">MBL fold hydrolase</fullName>
    </submittedName>
</protein>
<dbReference type="InterPro" id="IPR001279">
    <property type="entry name" value="Metallo-B-lactamas"/>
</dbReference>
<dbReference type="RefSeq" id="WP_344064984.1">
    <property type="nucleotide sequence ID" value="NZ_BAAAPN010000045.1"/>
</dbReference>
<dbReference type="Pfam" id="PF13483">
    <property type="entry name" value="Lactamase_B_3"/>
    <property type="match status" value="1"/>
</dbReference>
<gene>
    <name evidence="2" type="ORF">GCM10009810_17730</name>
</gene>
<keyword evidence="3" id="KW-1185">Reference proteome</keyword>
<dbReference type="Gene3D" id="3.60.15.10">
    <property type="entry name" value="Ribonuclease Z/Hydroxyacylglutathione hydrolase-like"/>
    <property type="match status" value="1"/>
</dbReference>